<reference evidence="7" key="2">
    <citation type="submission" date="2025-08" db="UniProtKB">
        <authorList>
            <consortium name="Ensembl"/>
        </authorList>
    </citation>
    <scope>IDENTIFICATION</scope>
</reference>
<accession>A0A670JLY8</accession>
<dbReference type="GO" id="GO:0030855">
    <property type="term" value="P:epithelial cell differentiation"/>
    <property type="evidence" value="ECO:0007669"/>
    <property type="project" value="TreeGrafter"/>
</dbReference>
<sequence>MRSSTVHSPVIVGRNSASVGSNGRSRFSSVSSSYHTSCGLGSARGNASRFEGRSTHDYGIGQSNFLSSGCHGAFIRGGHRRRMSTGSCPSGNHGGYPPFGYGDGLAEVRSDGAGNGVGGTGGDPEACGIVFSSTDGKAVMQDLNDRLASYIDQVRCLEAENAELQSKISDFHAKNRLAGELKDYSHYYQQIEELQKQIVCTTVENNSIIIKIDNNHLNVEDMNLRALSFFCQYRLDTECGLCENVEADINGLYPVLDQLASCKTDMEAELESLQEELSGLKKNHEEELISLQKLCSSDVNMEISACPSRDLKKILEEIRCKYEATIDSNRKEVAEWYEGKLEEVNQEICTTSKEAEDGNHKAIELKRQLQALEIDLQAQHTLQASLAEGEHRYNAQLAEIQDRISCMEQQLAELRLEMEGQDREYKELLDVKNRLEQEIQTYRSLLENVPGEVHTCCAPGRPTCGHDFQVPFAT</sequence>
<feature type="coiled-coil region" evidence="4">
    <location>
        <begin position="355"/>
        <end position="448"/>
    </location>
</feature>
<evidence type="ECO:0000256" key="3">
    <source>
        <dbReference type="RuleBase" id="RU000685"/>
    </source>
</evidence>
<dbReference type="InterPro" id="IPR018039">
    <property type="entry name" value="IF_conserved"/>
</dbReference>
<dbReference type="Ensembl" id="ENSPMRT00000026981.1">
    <property type="protein sequence ID" value="ENSPMRP00000025416.1"/>
    <property type="gene ID" value="ENSPMRG00000016447.1"/>
</dbReference>
<keyword evidence="8" id="KW-1185">Reference proteome</keyword>
<dbReference type="GO" id="GO:0005198">
    <property type="term" value="F:structural molecule activity"/>
    <property type="evidence" value="ECO:0007669"/>
    <property type="project" value="InterPro"/>
</dbReference>
<dbReference type="PRINTS" id="PR01248">
    <property type="entry name" value="TYPE1KERATIN"/>
</dbReference>
<proteinExistence type="inferred from homology"/>
<reference evidence="7 8" key="1">
    <citation type="journal article" date="2019" name="Proc. Natl. Acad. Sci. U.S.A.">
        <title>Regulatory changes in pterin and carotenoid genes underlie balanced color polymorphisms in the wall lizard.</title>
        <authorList>
            <person name="Andrade P."/>
            <person name="Pinho C."/>
            <person name="Perez I de Lanuza G."/>
            <person name="Afonso S."/>
            <person name="Brejcha J."/>
            <person name="Rubin C.J."/>
            <person name="Wallerman O."/>
            <person name="Pereira P."/>
            <person name="Sabatino S.J."/>
            <person name="Bellati A."/>
            <person name="Pellitteri-Rosa D."/>
            <person name="Bosakova Z."/>
            <person name="Bunikis I."/>
            <person name="Carretero M.A."/>
            <person name="Feiner N."/>
            <person name="Marsik P."/>
            <person name="Pauperio F."/>
            <person name="Salvi D."/>
            <person name="Soler L."/>
            <person name="While G.M."/>
            <person name="Uller T."/>
            <person name="Font E."/>
            <person name="Andersson L."/>
            <person name="Carneiro M."/>
        </authorList>
    </citation>
    <scope>NUCLEOTIDE SEQUENCE</scope>
</reference>
<dbReference type="GeneTree" id="ENSGT00940000165820"/>
<dbReference type="FunFam" id="1.20.5.170:FF:000002">
    <property type="entry name" value="Type I keratin KA11"/>
    <property type="match status" value="1"/>
</dbReference>
<dbReference type="Gene3D" id="1.20.5.500">
    <property type="entry name" value="Single helix bin"/>
    <property type="match status" value="1"/>
</dbReference>
<reference evidence="7" key="3">
    <citation type="submission" date="2025-09" db="UniProtKB">
        <authorList>
            <consortium name="Ensembl"/>
        </authorList>
    </citation>
    <scope>IDENTIFICATION</scope>
</reference>
<keyword evidence="1 3" id="KW-0403">Intermediate filament</keyword>
<protein>
    <recommendedName>
        <fullName evidence="6">IF rod domain-containing protein</fullName>
    </recommendedName>
</protein>
<feature type="coiled-coil region" evidence="4">
    <location>
        <begin position="256"/>
        <end position="294"/>
    </location>
</feature>
<dbReference type="PANTHER" id="PTHR23239:SF372">
    <property type="entry name" value="IF ROD DOMAIN-CONTAINING PROTEIN"/>
    <property type="match status" value="1"/>
</dbReference>
<feature type="region of interest" description="Disordered" evidence="5">
    <location>
        <begin position="1"/>
        <end position="24"/>
    </location>
</feature>
<dbReference type="Gene3D" id="1.20.5.1160">
    <property type="entry name" value="Vasodilator-stimulated phosphoprotein"/>
    <property type="match status" value="1"/>
</dbReference>
<dbReference type="InterPro" id="IPR039008">
    <property type="entry name" value="IF_rod_dom"/>
</dbReference>
<dbReference type="Pfam" id="PF00038">
    <property type="entry name" value="Filament"/>
    <property type="match status" value="1"/>
</dbReference>
<dbReference type="InterPro" id="IPR002957">
    <property type="entry name" value="Keratin_I"/>
</dbReference>
<feature type="domain" description="IF rod" evidence="6">
    <location>
        <begin position="136"/>
        <end position="453"/>
    </location>
</feature>
<dbReference type="Proteomes" id="UP000472272">
    <property type="component" value="Chromosome 13"/>
</dbReference>
<dbReference type="GO" id="GO:0045109">
    <property type="term" value="P:intermediate filament organization"/>
    <property type="evidence" value="ECO:0007669"/>
    <property type="project" value="TreeGrafter"/>
</dbReference>
<evidence type="ECO:0000259" key="6">
    <source>
        <dbReference type="PROSITE" id="PS51842"/>
    </source>
</evidence>
<evidence type="ECO:0000313" key="7">
    <source>
        <dbReference type="Ensembl" id="ENSPMRP00000025416.1"/>
    </source>
</evidence>
<dbReference type="PROSITE" id="PS51842">
    <property type="entry name" value="IF_ROD_2"/>
    <property type="match status" value="1"/>
</dbReference>
<dbReference type="PANTHER" id="PTHR23239">
    <property type="entry name" value="INTERMEDIATE FILAMENT"/>
    <property type="match status" value="1"/>
</dbReference>
<organism evidence="7 8">
    <name type="scientific">Podarcis muralis</name>
    <name type="common">Wall lizard</name>
    <name type="synonym">Lacerta muralis</name>
    <dbReference type="NCBI Taxonomy" id="64176"/>
    <lineage>
        <taxon>Eukaryota</taxon>
        <taxon>Metazoa</taxon>
        <taxon>Chordata</taxon>
        <taxon>Craniata</taxon>
        <taxon>Vertebrata</taxon>
        <taxon>Euteleostomi</taxon>
        <taxon>Lepidosauria</taxon>
        <taxon>Squamata</taxon>
        <taxon>Bifurcata</taxon>
        <taxon>Unidentata</taxon>
        <taxon>Episquamata</taxon>
        <taxon>Laterata</taxon>
        <taxon>Lacertibaenia</taxon>
        <taxon>Lacertidae</taxon>
        <taxon>Podarcis</taxon>
    </lineage>
</organism>
<comment type="similarity">
    <text evidence="3">Belongs to the intermediate filament family.</text>
</comment>
<evidence type="ECO:0000256" key="1">
    <source>
        <dbReference type="ARBA" id="ARBA00022754"/>
    </source>
</evidence>
<keyword evidence="2 4" id="KW-0175">Coiled coil</keyword>
<dbReference type="SMART" id="SM01391">
    <property type="entry name" value="Filament"/>
    <property type="match status" value="1"/>
</dbReference>
<dbReference type="OMA" id="CKYEATI"/>
<dbReference type="SUPFAM" id="SSF64593">
    <property type="entry name" value="Intermediate filament protein, coiled coil region"/>
    <property type="match status" value="2"/>
</dbReference>
<feature type="coiled-coil region" evidence="4">
    <location>
        <begin position="140"/>
        <end position="174"/>
    </location>
</feature>
<evidence type="ECO:0000256" key="4">
    <source>
        <dbReference type="SAM" id="Coils"/>
    </source>
</evidence>
<dbReference type="Gene3D" id="1.20.5.170">
    <property type="match status" value="1"/>
</dbReference>
<evidence type="ECO:0000256" key="5">
    <source>
        <dbReference type="SAM" id="MobiDB-lite"/>
    </source>
</evidence>
<dbReference type="GO" id="GO:0005882">
    <property type="term" value="C:intermediate filament"/>
    <property type="evidence" value="ECO:0007669"/>
    <property type="project" value="UniProtKB-KW"/>
</dbReference>
<evidence type="ECO:0000256" key="2">
    <source>
        <dbReference type="ARBA" id="ARBA00023054"/>
    </source>
</evidence>
<evidence type="ECO:0000313" key="8">
    <source>
        <dbReference type="Proteomes" id="UP000472272"/>
    </source>
</evidence>
<dbReference type="PROSITE" id="PS00226">
    <property type="entry name" value="IF_ROD_1"/>
    <property type="match status" value="1"/>
</dbReference>
<dbReference type="AlphaFoldDB" id="A0A670JLY8"/>
<name>A0A670JLY8_PODMU</name>